<evidence type="ECO:0000256" key="9">
    <source>
        <dbReference type="PROSITE-ProRule" id="PRU00169"/>
    </source>
</evidence>
<feature type="transmembrane region" description="Helical" evidence="10">
    <location>
        <begin position="246"/>
        <end position="265"/>
    </location>
</feature>
<dbReference type="SUPFAM" id="SSF47384">
    <property type="entry name" value="Homodimeric domain of signal transducing histidine kinase"/>
    <property type="match status" value="1"/>
</dbReference>
<dbReference type="InterPro" id="IPR004358">
    <property type="entry name" value="Sig_transdc_His_kin-like_C"/>
</dbReference>
<feature type="transmembrane region" description="Helical" evidence="10">
    <location>
        <begin position="94"/>
        <end position="112"/>
    </location>
</feature>
<dbReference type="InterPro" id="IPR036890">
    <property type="entry name" value="HATPase_C_sf"/>
</dbReference>
<evidence type="ECO:0000256" key="5">
    <source>
        <dbReference type="ARBA" id="ARBA00022553"/>
    </source>
</evidence>
<sequence length="746" mass="78908">MFCKRDRAAARAKTAPDEMSRHLQPDCKRVVSDTLDARSLGGAVLSGGEVRRGWRLDPFRDGQAARPAGLAGAFAAAYVSLALAGYAWTTATGGLAVLWLCNGVLAAALLLLSRRAGLTVAVVALITDFLASRFLGSNDILPSVIIASIDVTEAFLAASLARRFCGGALDVTRLRRLTRLVLLAILPATAAAGTVGALTLHQIVGTPLLDQWVAWAIGDFLGMSIALPACLLLARPARFGTVVGSRLPRFALIAAIGLGTAAIFVQQEVNTLILLVVMGVVLAPFVLSPACVATTIVIVAFVSASLTISGYGPIALDQPSDMGRRILVLQMFLMIVTVSGLTATALVADRDRSRRSLARTLDAARLARSKADAAAAAKTRFLAVMSHEMRTPLNGMMGHAEALERLPRLPGQARESIQKIRTSAEALACLVDDILDASQLDASQLRLDPAPTDVADVIMEAAAMGRTLVAEKPIAIEADLPDASQAMHLVDSRRLAQVLLRLVANAVKFTDAGQVRIDMTVTPGDGEADLFRIAVSDTGVGVPPDAAERLFAPFQQADSSTTRRHDGAGLSLAISRDLMALMGGRIGYEPRAGGGSSFWIEFPAIRASFEAETAAPADERPPRVLVVDDHLVNQEVAKVYLEAYGCEIVCCKDGAEAVRAVEDADFDLVFMDIHMPVMDGIEATRAIRSLPSPHAQTPIVALTAAATAADVEACLEAGMNAHLSKPIRGDRLAEALMRYGRWSEAA</sequence>
<feature type="domain" description="Response regulatory" evidence="12">
    <location>
        <begin position="623"/>
        <end position="740"/>
    </location>
</feature>
<dbReference type="Pfam" id="PF02518">
    <property type="entry name" value="HATPase_c"/>
    <property type="match status" value="1"/>
</dbReference>
<dbReference type="Pfam" id="PF00072">
    <property type="entry name" value="Response_reg"/>
    <property type="match status" value="1"/>
</dbReference>
<dbReference type="GO" id="GO:0000155">
    <property type="term" value="F:phosphorelay sensor kinase activity"/>
    <property type="evidence" value="ECO:0007669"/>
    <property type="project" value="InterPro"/>
</dbReference>
<dbReference type="Pfam" id="PF05231">
    <property type="entry name" value="MASE1"/>
    <property type="match status" value="1"/>
</dbReference>
<dbReference type="SMART" id="SM00387">
    <property type="entry name" value="HATPase_c"/>
    <property type="match status" value="1"/>
</dbReference>
<dbReference type="InterPro" id="IPR003661">
    <property type="entry name" value="HisK_dim/P_dom"/>
</dbReference>
<organism evidence="13 14">
    <name type="scientific">Phenylobacterium kunshanense</name>
    <dbReference type="NCBI Taxonomy" id="1445034"/>
    <lineage>
        <taxon>Bacteria</taxon>
        <taxon>Pseudomonadati</taxon>
        <taxon>Pseudomonadota</taxon>
        <taxon>Alphaproteobacteria</taxon>
        <taxon>Caulobacterales</taxon>
        <taxon>Caulobacteraceae</taxon>
        <taxon>Phenylobacterium</taxon>
    </lineage>
</organism>
<feature type="transmembrane region" description="Helical" evidence="10">
    <location>
        <begin position="212"/>
        <end position="234"/>
    </location>
</feature>
<dbReference type="InterPro" id="IPR001789">
    <property type="entry name" value="Sig_transdc_resp-reg_receiver"/>
</dbReference>
<dbReference type="CDD" id="cd16922">
    <property type="entry name" value="HATPase_EvgS-ArcB-TorS-like"/>
    <property type="match status" value="1"/>
</dbReference>
<keyword evidence="4" id="KW-1003">Cell membrane</keyword>
<dbReference type="GO" id="GO:0005886">
    <property type="term" value="C:plasma membrane"/>
    <property type="evidence" value="ECO:0007669"/>
    <property type="project" value="UniProtKB-SubCell"/>
</dbReference>
<dbReference type="PROSITE" id="PS50109">
    <property type="entry name" value="HIS_KIN"/>
    <property type="match status" value="1"/>
</dbReference>
<name>A0A328BCY9_9CAUL</name>
<proteinExistence type="predicted"/>
<dbReference type="SMART" id="SM00388">
    <property type="entry name" value="HisKA"/>
    <property type="match status" value="1"/>
</dbReference>
<dbReference type="AlphaFoldDB" id="A0A328BCY9"/>
<evidence type="ECO:0000256" key="6">
    <source>
        <dbReference type="ARBA" id="ARBA00022692"/>
    </source>
</evidence>
<dbReference type="PRINTS" id="PR00344">
    <property type="entry name" value="BCTRLSENSOR"/>
</dbReference>
<accession>A0A328BCY9</accession>
<dbReference type="SMART" id="SM00448">
    <property type="entry name" value="REC"/>
    <property type="match status" value="1"/>
</dbReference>
<evidence type="ECO:0000259" key="12">
    <source>
        <dbReference type="PROSITE" id="PS50110"/>
    </source>
</evidence>
<reference evidence="13 14" key="1">
    <citation type="submission" date="2018-05" db="EMBL/GenBank/DDBJ databases">
        <authorList>
            <person name="Lanie J.A."/>
            <person name="Ng W.-L."/>
            <person name="Kazmierczak K.M."/>
            <person name="Andrzejewski T.M."/>
            <person name="Davidsen T.M."/>
            <person name="Wayne K.J."/>
            <person name="Tettelin H."/>
            <person name="Glass J.I."/>
            <person name="Rusch D."/>
            <person name="Podicherti R."/>
            <person name="Tsui H.-C.T."/>
            <person name="Winkler M.E."/>
        </authorList>
    </citation>
    <scope>NUCLEOTIDE SEQUENCE [LARGE SCALE GENOMIC DNA]</scope>
    <source>
        <strain evidence="13 14">BUT-10</strain>
    </source>
</reference>
<keyword evidence="6 10" id="KW-0812">Transmembrane</keyword>
<evidence type="ECO:0000256" key="10">
    <source>
        <dbReference type="SAM" id="Phobius"/>
    </source>
</evidence>
<feature type="domain" description="Histidine kinase" evidence="11">
    <location>
        <begin position="384"/>
        <end position="606"/>
    </location>
</feature>
<dbReference type="InterPro" id="IPR005467">
    <property type="entry name" value="His_kinase_dom"/>
</dbReference>
<protein>
    <recommendedName>
        <fullName evidence="3">histidine kinase</fullName>
        <ecNumber evidence="3">2.7.13.3</ecNumber>
    </recommendedName>
</protein>
<dbReference type="InterPro" id="IPR011006">
    <property type="entry name" value="CheY-like_superfamily"/>
</dbReference>
<feature type="transmembrane region" description="Helical" evidence="10">
    <location>
        <begin position="180"/>
        <end position="200"/>
    </location>
</feature>
<evidence type="ECO:0000313" key="14">
    <source>
        <dbReference type="Proteomes" id="UP000249524"/>
    </source>
</evidence>
<dbReference type="SUPFAM" id="SSF52172">
    <property type="entry name" value="CheY-like"/>
    <property type="match status" value="1"/>
</dbReference>
<feature type="modified residue" description="4-aspartylphosphate" evidence="9">
    <location>
        <position position="672"/>
    </location>
</feature>
<dbReference type="EMBL" id="QFYS01000007">
    <property type="protein sequence ID" value="RAK63674.1"/>
    <property type="molecule type" value="Genomic_DNA"/>
</dbReference>
<dbReference type="Pfam" id="PF00512">
    <property type="entry name" value="HisKA"/>
    <property type="match status" value="1"/>
</dbReference>
<evidence type="ECO:0000256" key="4">
    <source>
        <dbReference type="ARBA" id="ARBA00022475"/>
    </source>
</evidence>
<gene>
    <name evidence="13" type="ORF">DJ019_15570</name>
</gene>
<dbReference type="PROSITE" id="PS50110">
    <property type="entry name" value="RESPONSE_REGULATORY"/>
    <property type="match status" value="1"/>
</dbReference>
<keyword evidence="7 10" id="KW-1133">Transmembrane helix</keyword>
<dbReference type="Proteomes" id="UP000249524">
    <property type="component" value="Unassembled WGS sequence"/>
</dbReference>
<evidence type="ECO:0000256" key="7">
    <source>
        <dbReference type="ARBA" id="ARBA00022989"/>
    </source>
</evidence>
<evidence type="ECO:0000259" key="11">
    <source>
        <dbReference type="PROSITE" id="PS50109"/>
    </source>
</evidence>
<comment type="caution">
    <text evidence="13">The sequence shown here is derived from an EMBL/GenBank/DDBJ whole genome shotgun (WGS) entry which is preliminary data.</text>
</comment>
<evidence type="ECO:0000313" key="13">
    <source>
        <dbReference type="EMBL" id="RAK63674.1"/>
    </source>
</evidence>
<dbReference type="CDD" id="cd17546">
    <property type="entry name" value="REC_hyHK_CKI1_RcsC-like"/>
    <property type="match status" value="1"/>
</dbReference>
<dbReference type="PANTHER" id="PTHR45339">
    <property type="entry name" value="HYBRID SIGNAL TRANSDUCTION HISTIDINE KINASE J"/>
    <property type="match status" value="1"/>
</dbReference>
<dbReference type="InterPro" id="IPR007895">
    <property type="entry name" value="MASE1"/>
</dbReference>
<dbReference type="Gene3D" id="3.30.565.10">
    <property type="entry name" value="Histidine kinase-like ATPase, C-terminal domain"/>
    <property type="match status" value="1"/>
</dbReference>
<feature type="transmembrane region" description="Helical" evidence="10">
    <location>
        <begin position="68"/>
        <end position="88"/>
    </location>
</feature>
<comment type="catalytic activity">
    <reaction evidence="1">
        <text>ATP + protein L-histidine = ADP + protein N-phospho-L-histidine.</text>
        <dbReference type="EC" id="2.7.13.3"/>
    </reaction>
</comment>
<keyword evidence="5 9" id="KW-0597">Phosphoprotein</keyword>
<dbReference type="Gene3D" id="3.40.50.2300">
    <property type="match status" value="1"/>
</dbReference>
<evidence type="ECO:0000256" key="8">
    <source>
        <dbReference type="ARBA" id="ARBA00023136"/>
    </source>
</evidence>
<comment type="subcellular location">
    <subcellularLocation>
        <location evidence="2">Cell membrane</location>
        <topology evidence="2">Multi-pass membrane protein</topology>
    </subcellularLocation>
</comment>
<keyword evidence="14" id="KW-1185">Reference proteome</keyword>
<keyword evidence="8 10" id="KW-0472">Membrane</keyword>
<dbReference type="PANTHER" id="PTHR45339:SF5">
    <property type="entry name" value="HISTIDINE KINASE"/>
    <property type="match status" value="1"/>
</dbReference>
<dbReference type="CDD" id="cd00082">
    <property type="entry name" value="HisKA"/>
    <property type="match status" value="1"/>
</dbReference>
<dbReference type="EC" id="2.7.13.3" evidence="3"/>
<dbReference type="SUPFAM" id="SSF55874">
    <property type="entry name" value="ATPase domain of HSP90 chaperone/DNA topoisomerase II/histidine kinase"/>
    <property type="match status" value="1"/>
</dbReference>
<evidence type="ECO:0000256" key="2">
    <source>
        <dbReference type="ARBA" id="ARBA00004651"/>
    </source>
</evidence>
<dbReference type="Gene3D" id="1.10.287.130">
    <property type="match status" value="1"/>
</dbReference>
<feature type="transmembrane region" description="Helical" evidence="10">
    <location>
        <begin position="326"/>
        <end position="348"/>
    </location>
</feature>
<evidence type="ECO:0000256" key="3">
    <source>
        <dbReference type="ARBA" id="ARBA00012438"/>
    </source>
</evidence>
<evidence type="ECO:0000256" key="1">
    <source>
        <dbReference type="ARBA" id="ARBA00000085"/>
    </source>
</evidence>
<dbReference type="InterPro" id="IPR003594">
    <property type="entry name" value="HATPase_dom"/>
</dbReference>
<dbReference type="InterPro" id="IPR036097">
    <property type="entry name" value="HisK_dim/P_sf"/>
</dbReference>